<name>B9TGF8_RICCO</name>
<keyword evidence="3" id="KW-1185">Reference proteome</keyword>
<feature type="compositionally biased region" description="Basic and acidic residues" evidence="1">
    <location>
        <begin position="385"/>
        <end position="394"/>
    </location>
</feature>
<reference evidence="3" key="1">
    <citation type="journal article" date="2010" name="Nat. Biotechnol.">
        <title>Draft genome sequence of the oilseed species Ricinus communis.</title>
        <authorList>
            <person name="Chan A.P."/>
            <person name="Crabtree J."/>
            <person name="Zhao Q."/>
            <person name="Lorenzi H."/>
            <person name="Orvis J."/>
            <person name="Puiu D."/>
            <person name="Melake-Berhan A."/>
            <person name="Jones K.M."/>
            <person name="Redman J."/>
            <person name="Chen G."/>
            <person name="Cahoon E.B."/>
            <person name="Gedil M."/>
            <person name="Stanke M."/>
            <person name="Haas B.J."/>
            <person name="Wortman J.R."/>
            <person name="Fraser-Liggett C.M."/>
            <person name="Ravel J."/>
            <person name="Rabinowicz P.D."/>
        </authorList>
    </citation>
    <scope>NUCLEOTIDE SEQUENCE [LARGE SCALE GENOMIC DNA]</scope>
    <source>
        <strain evidence="3">cv. Hale</strain>
    </source>
</reference>
<protein>
    <submittedName>
        <fullName evidence="2">Uncharacterized protein</fullName>
    </submittedName>
</protein>
<feature type="region of interest" description="Disordered" evidence="1">
    <location>
        <begin position="361"/>
        <end position="412"/>
    </location>
</feature>
<evidence type="ECO:0000256" key="1">
    <source>
        <dbReference type="SAM" id="MobiDB-lite"/>
    </source>
</evidence>
<proteinExistence type="predicted"/>
<feature type="compositionally biased region" description="Basic residues" evidence="1">
    <location>
        <begin position="372"/>
        <end position="384"/>
    </location>
</feature>
<evidence type="ECO:0000313" key="3">
    <source>
        <dbReference type="Proteomes" id="UP000008311"/>
    </source>
</evidence>
<dbReference type="InParanoid" id="B9TGF8"/>
<gene>
    <name evidence="2" type="ORF">RCOM_1952900</name>
</gene>
<evidence type="ECO:0000313" key="2">
    <source>
        <dbReference type="EMBL" id="EEF25056.1"/>
    </source>
</evidence>
<organism evidence="2 3">
    <name type="scientific">Ricinus communis</name>
    <name type="common">Castor bean</name>
    <dbReference type="NCBI Taxonomy" id="3988"/>
    <lineage>
        <taxon>Eukaryota</taxon>
        <taxon>Viridiplantae</taxon>
        <taxon>Streptophyta</taxon>
        <taxon>Embryophyta</taxon>
        <taxon>Tracheophyta</taxon>
        <taxon>Spermatophyta</taxon>
        <taxon>Magnoliopsida</taxon>
        <taxon>eudicotyledons</taxon>
        <taxon>Gunneridae</taxon>
        <taxon>Pentapetalae</taxon>
        <taxon>rosids</taxon>
        <taxon>fabids</taxon>
        <taxon>Malpighiales</taxon>
        <taxon>Euphorbiaceae</taxon>
        <taxon>Acalyphoideae</taxon>
        <taxon>Acalypheae</taxon>
        <taxon>Ricinus</taxon>
    </lineage>
</organism>
<dbReference type="AlphaFoldDB" id="B9TGF8"/>
<dbReference type="Proteomes" id="UP000008311">
    <property type="component" value="Unassembled WGS sequence"/>
</dbReference>
<accession>B9TGF8</accession>
<sequence>MLAVRLHDREIRLRQPGQQRVALERVIRVAAVARGGARDEHARVGHAPFIARQAEVARLQHGVRVRLRQVGDGRARALVDHLGRRHLVQVIEHTVQHGLDVGRVHRAVRRRVMHVQRMQHGVGRGRAFFLRRRRLLGGRGQRAGGQNQCRARLQTDFQASLLSVESLYLQIVHRLARPCGAQAEPAVGKRMRVAVREPRVAVHAHARAALVHRDLDAVVAVRLQQVRTVGVFVDEFADAVAVAAQPRRRIAVAADARVVHRQVVVVFELAAAREQVGALRVARHPEHVQVGQAVVLAALDDHAARKTDQDIAGQRALQPHGGAAVDVHHEPPVAVLDDVARRARVLGHVARQRTAEIVLEQDGTGPAPRRAFGLRRSGRRRSSQRHQEDRREPHCAASARSAKYGPSGLPGNAFRPATTRSALNSAPAAFVCVRASANSVFTLSAPIRL</sequence>
<dbReference type="EMBL" id="EQ980616">
    <property type="protein sequence ID" value="EEF25056.1"/>
    <property type="molecule type" value="Genomic_DNA"/>
</dbReference>